<gene>
    <name evidence="2" type="ORF">HYPSUDRAFT_206517</name>
</gene>
<evidence type="ECO:0000313" key="3">
    <source>
        <dbReference type="Proteomes" id="UP000054270"/>
    </source>
</evidence>
<dbReference type="EMBL" id="KN817610">
    <property type="protein sequence ID" value="KJA17061.1"/>
    <property type="molecule type" value="Genomic_DNA"/>
</dbReference>
<organism evidence="2 3">
    <name type="scientific">Hypholoma sublateritium (strain FD-334 SS-4)</name>
    <dbReference type="NCBI Taxonomy" id="945553"/>
    <lineage>
        <taxon>Eukaryota</taxon>
        <taxon>Fungi</taxon>
        <taxon>Dikarya</taxon>
        <taxon>Basidiomycota</taxon>
        <taxon>Agaricomycotina</taxon>
        <taxon>Agaricomycetes</taxon>
        <taxon>Agaricomycetidae</taxon>
        <taxon>Agaricales</taxon>
        <taxon>Agaricineae</taxon>
        <taxon>Strophariaceae</taxon>
        <taxon>Hypholoma</taxon>
    </lineage>
</organism>
<name>A0A0D2NKF0_HYPSF</name>
<dbReference type="AlphaFoldDB" id="A0A0D2NKF0"/>
<protein>
    <submittedName>
        <fullName evidence="2">Uncharacterized protein</fullName>
    </submittedName>
</protein>
<feature type="region of interest" description="Disordered" evidence="1">
    <location>
        <begin position="185"/>
        <end position="216"/>
    </location>
</feature>
<dbReference type="Proteomes" id="UP000054270">
    <property type="component" value="Unassembled WGS sequence"/>
</dbReference>
<feature type="compositionally biased region" description="Low complexity" evidence="1">
    <location>
        <begin position="245"/>
        <end position="255"/>
    </location>
</feature>
<evidence type="ECO:0000256" key="1">
    <source>
        <dbReference type="SAM" id="MobiDB-lite"/>
    </source>
</evidence>
<feature type="compositionally biased region" description="Low complexity" evidence="1">
    <location>
        <begin position="274"/>
        <end position="289"/>
    </location>
</feature>
<feature type="region of interest" description="Disordered" evidence="1">
    <location>
        <begin position="237"/>
        <end position="256"/>
    </location>
</feature>
<reference evidence="3" key="1">
    <citation type="submission" date="2014-04" db="EMBL/GenBank/DDBJ databases">
        <title>Evolutionary Origins and Diversification of the Mycorrhizal Mutualists.</title>
        <authorList>
            <consortium name="DOE Joint Genome Institute"/>
            <consortium name="Mycorrhizal Genomics Consortium"/>
            <person name="Kohler A."/>
            <person name="Kuo A."/>
            <person name="Nagy L.G."/>
            <person name="Floudas D."/>
            <person name="Copeland A."/>
            <person name="Barry K.W."/>
            <person name="Cichocki N."/>
            <person name="Veneault-Fourrey C."/>
            <person name="LaButti K."/>
            <person name="Lindquist E.A."/>
            <person name="Lipzen A."/>
            <person name="Lundell T."/>
            <person name="Morin E."/>
            <person name="Murat C."/>
            <person name="Riley R."/>
            <person name="Ohm R."/>
            <person name="Sun H."/>
            <person name="Tunlid A."/>
            <person name="Henrissat B."/>
            <person name="Grigoriev I.V."/>
            <person name="Hibbett D.S."/>
            <person name="Martin F."/>
        </authorList>
    </citation>
    <scope>NUCLEOTIDE SEQUENCE [LARGE SCALE GENOMIC DNA]</scope>
    <source>
        <strain evidence="3">FD-334 SS-4</strain>
    </source>
</reference>
<accession>A0A0D2NKF0</accession>
<proteinExistence type="predicted"/>
<feature type="region of interest" description="Disordered" evidence="1">
    <location>
        <begin position="269"/>
        <end position="302"/>
    </location>
</feature>
<evidence type="ECO:0000313" key="2">
    <source>
        <dbReference type="EMBL" id="KJA17061.1"/>
    </source>
</evidence>
<feature type="compositionally biased region" description="Polar residues" evidence="1">
    <location>
        <begin position="290"/>
        <end position="302"/>
    </location>
</feature>
<sequence length="302" mass="31520">MAWNVTAPDRIQSRRVAAHLHLARVFVSLYPAMHTPGDALAVHGLEGNAACASAGNSAVGVSARAHLSAYTSSAHGGCAARMSMSASMARGDGSAPWLRACDGQSAHWVLVRLESRTVQVRQGTANGRGGACRVTARVDAQWCGREASCEWDAGRLHSDRTLGAGSKGASGCGMGVHSGAISAVRQDRDSDQGYASSHTTPRPPWSPPRLSSPAHALHHSVPPLLRTAASVARARPVEPLPAPPSSSSGAKRPSPLRWMLANEAEKRAANYFPARTRSSPGGGARSARSQVDSMHTHVTSVA</sequence>
<keyword evidence="3" id="KW-1185">Reference proteome</keyword>